<evidence type="ECO:0000256" key="1">
    <source>
        <dbReference type="SAM" id="MobiDB-lite"/>
    </source>
</evidence>
<accession>A0AAE1LP47</accession>
<reference evidence="2" key="2">
    <citation type="journal article" date="2023" name="BMC Genomics">
        <title>Pest status, molecular evolution, and epigenetic factors derived from the genome assembly of Frankliniella fusca, a thysanopteran phytovirus vector.</title>
        <authorList>
            <person name="Catto M.A."/>
            <person name="Labadie P.E."/>
            <person name="Jacobson A.L."/>
            <person name="Kennedy G.G."/>
            <person name="Srinivasan R."/>
            <person name="Hunt B.G."/>
        </authorList>
    </citation>
    <scope>NUCLEOTIDE SEQUENCE</scope>
    <source>
        <strain evidence="2">PL_HMW_Pooled</strain>
    </source>
</reference>
<feature type="compositionally biased region" description="Low complexity" evidence="1">
    <location>
        <begin position="303"/>
        <end position="313"/>
    </location>
</feature>
<feature type="region of interest" description="Disordered" evidence="1">
    <location>
        <begin position="292"/>
        <end position="319"/>
    </location>
</feature>
<reference evidence="2" key="1">
    <citation type="submission" date="2021-07" db="EMBL/GenBank/DDBJ databases">
        <authorList>
            <person name="Catto M.A."/>
            <person name="Jacobson A."/>
            <person name="Kennedy G."/>
            <person name="Labadie P."/>
            <person name="Hunt B.G."/>
            <person name="Srinivasan R."/>
        </authorList>
    </citation>
    <scope>NUCLEOTIDE SEQUENCE</scope>
    <source>
        <strain evidence="2">PL_HMW_Pooled</strain>
        <tissue evidence="2">Head</tissue>
    </source>
</reference>
<feature type="region of interest" description="Disordered" evidence="1">
    <location>
        <begin position="1"/>
        <end position="52"/>
    </location>
</feature>
<organism evidence="2 3">
    <name type="scientific">Frankliniella fusca</name>
    <dbReference type="NCBI Taxonomy" id="407009"/>
    <lineage>
        <taxon>Eukaryota</taxon>
        <taxon>Metazoa</taxon>
        <taxon>Ecdysozoa</taxon>
        <taxon>Arthropoda</taxon>
        <taxon>Hexapoda</taxon>
        <taxon>Insecta</taxon>
        <taxon>Pterygota</taxon>
        <taxon>Neoptera</taxon>
        <taxon>Paraneoptera</taxon>
        <taxon>Thysanoptera</taxon>
        <taxon>Terebrantia</taxon>
        <taxon>Thripoidea</taxon>
        <taxon>Thripidae</taxon>
        <taxon>Frankliniella</taxon>
    </lineage>
</organism>
<gene>
    <name evidence="2" type="ORF">KUF71_015174</name>
</gene>
<proteinExistence type="predicted"/>
<feature type="compositionally biased region" description="Pro residues" evidence="1">
    <location>
        <begin position="259"/>
        <end position="273"/>
    </location>
</feature>
<feature type="region of interest" description="Disordered" evidence="1">
    <location>
        <begin position="113"/>
        <end position="279"/>
    </location>
</feature>
<feature type="compositionally biased region" description="Low complexity" evidence="1">
    <location>
        <begin position="209"/>
        <end position="230"/>
    </location>
</feature>
<feature type="compositionally biased region" description="Polar residues" evidence="1">
    <location>
        <begin position="292"/>
        <end position="302"/>
    </location>
</feature>
<evidence type="ECO:0000313" key="2">
    <source>
        <dbReference type="EMBL" id="KAK3926838.1"/>
    </source>
</evidence>
<keyword evidence="3" id="KW-1185">Reference proteome</keyword>
<dbReference type="EMBL" id="JAHWGI010001270">
    <property type="protein sequence ID" value="KAK3926838.1"/>
    <property type="molecule type" value="Genomic_DNA"/>
</dbReference>
<dbReference type="Proteomes" id="UP001219518">
    <property type="component" value="Unassembled WGS sequence"/>
</dbReference>
<comment type="caution">
    <text evidence="2">The sequence shown here is derived from an EMBL/GenBank/DDBJ whole genome shotgun (WGS) entry which is preliminary data.</text>
</comment>
<sequence length="319" mass="33975">MVRPIPATRTILPTAGASTHRDMNVEPPAIVPRTSKPSVESTDASRESAGVSKHCIGGSADVLQRSLATSSHKQARLKNAAMYQPPPVAFPPSPSFGPSFEMHLDNKGTVLNSPDELWEGTRTKGTSSKIRQLLSPKRAYQLPTHGQYSPNQSDIMTPSPQRTILGSPRLHRALFRQGDSRKQKNTTLNDSDSSVYSPASYVSTGPSATSSPLTPDWSSDLSPSLSPKPTMGVSMIGKKPGPVPSAFSNVSNLSAMSPPLSPPQTPLSPPPDYPGLEYPPVFEPGIYSLADSSTFLSPSQTPSLYSPGSDSSSTHQSNR</sequence>
<feature type="compositionally biased region" description="Polar residues" evidence="1">
    <location>
        <begin position="185"/>
        <end position="208"/>
    </location>
</feature>
<protein>
    <submittedName>
        <fullName evidence="2">Uncharacterized protein</fullName>
    </submittedName>
</protein>
<evidence type="ECO:0000313" key="3">
    <source>
        <dbReference type="Proteomes" id="UP001219518"/>
    </source>
</evidence>
<feature type="compositionally biased region" description="Polar residues" evidence="1">
    <location>
        <begin position="246"/>
        <end position="255"/>
    </location>
</feature>
<dbReference type="AlphaFoldDB" id="A0AAE1LP47"/>
<feature type="compositionally biased region" description="Polar residues" evidence="1">
    <location>
        <begin position="144"/>
        <end position="164"/>
    </location>
</feature>
<name>A0AAE1LP47_9NEOP</name>